<keyword evidence="2" id="KW-0812">Transmembrane</keyword>
<organism evidence="3 4">
    <name type="scientific">Puccinia sorghi</name>
    <dbReference type="NCBI Taxonomy" id="27349"/>
    <lineage>
        <taxon>Eukaryota</taxon>
        <taxon>Fungi</taxon>
        <taxon>Dikarya</taxon>
        <taxon>Basidiomycota</taxon>
        <taxon>Pucciniomycotina</taxon>
        <taxon>Pucciniomycetes</taxon>
        <taxon>Pucciniales</taxon>
        <taxon>Pucciniaceae</taxon>
        <taxon>Puccinia</taxon>
    </lineage>
</organism>
<evidence type="ECO:0000256" key="1">
    <source>
        <dbReference type="SAM" id="MobiDB-lite"/>
    </source>
</evidence>
<gene>
    <name evidence="3" type="ORF">VP01_282g3</name>
</gene>
<feature type="transmembrane region" description="Helical" evidence="2">
    <location>
        <begin position="111"/>
        <end position="129"/>
    </location>
</feature>
<feature type="region of interest" description="Disordered" evidence="1">
    <location>
        <begin position="755"/>
        <end position="779"/>
    </location>
</feature>
<name>A0A0L6V296_9BASI</name>
<feature type="compositionally biased region" description="Polar residues" evidence="1">
    <location>
        <begin position="755"/>
        <end position="767"/>
    </location>
</feature>
<evidence type="ECO:0000256" key="2">
    <source>
        <dbReference type="SAM" id="Phobius"/>
    </source>
</evidence>
<feature type="transmembrane region" description="Helical" evidence="2">
    <location>
        <begin position="27"/>
        <end position="46"/>
    </location>
</feature>
<sequence length="937" mass="108833">MSDLRGTTAEKFNSCEKHQVEVQPENFYFFHPLILFFLFLNNFILGSDNTKVLYFHLSTFFSYSDPFIFLVCLKTQNLTHSIVDPHLTNKTKLNHIYIEKWSKIGNYKPRVYFLSFLLTILIARLSSTINQSRSPLYILFQNVASCSGWSNATSQHNHKKRNCKPNIKNVCQNQINNQERLPGQAEIAAIYPRCMGGFTYHLHDGIEFALCTFSAGTCVIINYESSFFSGTHTNLNLNRYRCTVSIFLIRFSFCSNSSSLLQVCSTLLVSHLMLCVNTCWFPSKSSYTFLFIFHFHQYCAFFLSEIHQVSFCSNSSLLLQVCSTLLVSHLVSFHNYHHQQCINHHQDRLGLQLLDCLKVAIRIQHPPLNIHHNPPNNLLGFCHIPTRWSLSTWVHFSPQQHKNFELAVNLCIEINSLLPRLETRLRKDKNQHGKRWTERNNHMRFDGKFSPINRDEDFRFEIEKGLRRRSKVQLSDIVEVKVDGRVREEDSRYQSKANQRGTFQHIVAKSSKDGVVIKTVSSERVGFSISEQSKCNERSVLRRKAVFWKGHFNTLPAQFLFRVLETDVSTHWNSTLAIFQQQWKQVCGIMKVIGPLSGLKIHLMHSSPEKTPHLISFQYKNQQKPYNIRDKSHSARRPILVDLILFISIKIIKLIFWTLKLSISFHWIEGEKKRVMRAHLELMCSRNNRCAMLNLAPQRQRTNQKFHKHHTFNNHIASKYHHPICIPHLPILTQPTHTLQSPHISTKNQLLSCQTRTKSVSSASPESQLKKNESRKNQIESLPEVNSTTIFDSVHQEKIIEEYLEILKKQKNHETKGKKFQQIPDPPSGIFTKPAVSKTNFQELIRAIGYAVSLLHNSLSLKQLLFFFQSVFLFIIKLGLMTKNWPFFILLLSAFIDFLITNNPLRSVPEKSMIVSNLDARNYIPLAATRFTKFVKK</sequence>
<feature type="compositionally biased region" description="Basic and acidic residues" evidence="1">
    <location>
        <begin position="768"/>
        <end position="778"/>
    </location>
</feature>
<reference evidence="3 4" key="1">
    <citation type="submission" date="2015-08" db="EMBL/GenBank/DDBJ databases">
        <title>Next Generation Sequencing and Analysis of the Genome of Puccinia sorghi L Schw, the Causal Agent of Maize Common Rust.</title>
        <authorList>
            <person name="Rochi L."/>
            <person name="Burguener G."/>
            <person name="Darino M."/>
            <person name="Turjanski A."/>
            <person name="Kreff E."/>
            <person name="Dieguez M.J."/>
            <person name="Sacco F."/>
        </authorList>
    </citation>
    <scope>NUCLEOTIDE SEQUENCE [LARGE SCALE GENOMIC DNA]</scope>
    <source>
        <strain evidence="3 4">RO10H11247</strain>
    </source>
</reference>
<proteinExistence type="predicted"/>
<keyword evidence="2" id="KW-1133">Transmembrane helix</keyword>
<dbReference type="EMBL" id="LAVV01007757">
    <property type="protein sequence ID" value="KNZ54859.1"/>
    <property type="molecule type" value="Genomic_DNA"/>
</dbReference>
<protein>
    <submittedName>
        <fullName evidence="3">Uncharacterized protein</fullName>
    </submittedName>
</protein>
<comment type="caution">
    <text evidence="3">The sequence shown here is derived from an EMBL/GenBank/DDBJ whole genome shotgun (WGS) entry which is preliminary data.</text>
</comment>
<keyword evidence="2" id="KW-0472">Membrane</keyword>
<evidence type="ECO:0000313" key="4">
    <source>
        <dbReference type="Proteomes" id="UP000037035"/>
    </source>
</evidence>
<dbReference type="VEuPathDB" id="FungiDB:VP01_282g3"/>
<dbReference type="AlphaFoldDB" id="A0A0L6V296"/>
<keyword evidence="4" id="KW-1185">Reference proteome</keyword>
<evidence type="ECO:0000313" key="3">
    <source>
        <dbReference type="EMBL" id="KNZ54859.1"/>
    </source>
</evidence>
<accession>A0A0L6V296</accession>
<dbReference type="Proteomes" id="UP000037035">
    <property type="component" value="Unassembled WGS sequence"/>
</dbReference>